<name>A0A7U9XVJ2_9MOLU</name>
<dbReference type="KEGG" id="manr:MPAN_001020"/>
<dbReference type="Proteomes" id="UP000620133">
    <property type="component" value="Chromosome"/>
</dbReference>
<organism evidence="1 2">
    <name type="scientific">Mariniplasma anaerobium</name>
    <dbReference type="NCBI Taxonomy" id="2735436"/>
    <lineage>
        <taxon>Bacteria</taxon>
        <taxon>Bacillati</taxon>
        <taxon>Mycoplasmatota</taxon>
        <taxon>Mollicutes</taxon>
        <taxon>Acholeplasmatales</taxon>
        <taxon>Acholeplasmataceae</taxon>
        <taxon>Mariniplasma</taxon>
    </lineage>
</organism>
<keyword evidence="2" id="KW-1185">Reference proteome</keyword>
<evidence type="ECO:0000313" key="1">
    <source>
        <dbReference type="EMBL" id="BCR35209.1"/>
    </source>
</evidence>
<evidence type="ECO:0000313" key="2">
    <source>
        <dbReference type="Proteomes" id="UP000620133"/>
    </source>
</evidence>
<reference evidence="1" key="1">
    <citation type="submission" date="2021-01" db="EMBL/GenBank/DDBJ databases">
        <title>Draft genome sequence of Acholeplasmataceae bacterium strain Mahy22.</title>
        <authorList>
            <person name="Watanabe M."/>
            <person name="Kojima H."/>
            <person name="Fukui M."/>
        </authorList>
    </citation>
    <scope>NUCLEOTIDE SEQUENCE</scope>
    <source>
        <strain evidence="1">Mahy22</strain>
    </source>
</reference>
<dbReference type="AlphaFoldDB" id="A0A7U9XVJ2"/>
<proteinExistence type="predicted"/>
<dbReference type="RefSeq" id="WP_176239083.1">
    <property type="nucleotide sequence ID" value="NZ_AP024412.1"/>
</dbReference>
<protein>
    <submittedName>
        <fullName evidence="1">Uncharacterized protein</fullName>
    </submittedName>
</protein>
<sequence>MKLKDIKTNFNKFNAYLRKERKNDSAYYDSMTYHIVKDKITFMVKDPDDFPKEYMESEIYDFDIEIELDSDTGVTQYGNRYRAQKKTMTLWIR</sequence>
<dbReference type="EMBL" id="AP024412">
    <property type="protein sequence ID" value="BCR35209.1"/>
    <property type="molecule type" value="Genomic_DNA"/>
</dbReference>
<gene>
    <name evidence="1" type="ORF">MPAN_001020</name>
</gene>
<accession>A0A7U9XVJ2</accession>